<sequence>EAMKMLPGVQSLIDCETRKNTIHRNTARRLKSRLAREAAELK</sequence>
<keyword evidence="3 7" id="KW-0689">Ribosomal protein</keyword>
<evidence type="ECO:0000256" key="5">
    <source>
        <dbReference type="ARBA" id="ARBA00035136"/>
    </source>
</evidence>
<dbReference type="AlphaFoldDB" id="A0A7V0T589"/>
<name>A0A7V0T589_UNCW3</name>
<dbReference type="SUPFAM" id="SSF46992">
    <property type="entry name" value="Ribosomal protein S20"/>
    <property type="match status" value="1"/>
</dbReference>
<protein>
    <recommendedName>
        <fullName evidence="5">Small ribosomal subunit protein bS20</fullName>
    </recommendedName>
    <alternativeName>
        <fullName evidence="6">30S ribosomal protein S20</fullName>
    </alternativeName>
</protein>
<dbReference type="GO" id="GO:0006412">
    <property type="term" value="P:translation"/>
    <property type="evidence" value="ECO:0007669"/>
    <property type="project" value="InterPro"/>
</dbReference>
<evidence type="ECO:0000256" key="2">
    <source>
        <dbReference type="ARBA" id="ARBA00022884"/>
    </source>
</evidence>
<accession>A0A7V0T589</accession>
<dbReference type="Gene3D" id="1.20.58.110">
    <property type="entry name" value="Ribosomal protein S20"/>
    <property type="match status" value="1"/>
</dbReference>
<dbReference type="InterPro" id="IPR036510">
    <property type="entry name" value="Ribosomal_bS20_sf"/>
</dbReference>
<comment type="caution">
    <text evidence="7">The sequence shown here is derived from an EMBL/GenBank/DDBJ whole genome shotgun (WGS) entry which is preliminary data.</text>
</comment>
<keyword evidence="4" id="KW-0687">Ribonucleoprotein</keyword>
<keyword evidence="2" id="KW-0694">RNA-binding</keyword>
<gene>
    <name evidence="7" type="ORF">ENN51_04015</name>
</gene>
<proteinExistence type="predicted"/>
<evidence type="ECO:0000256" key="3">
    <source>
        <dbReference type="ARBA" id="ARBA00022980"/>
    </source>
</evidence>
<evidence type="ECO:0000256" key="4">
    <source>
        <dbReference type="ARBA" id="ARBA00023274"/>
    </source>
</evidence>
<dbReference type="EMBL" id="DSBX01000152">
    <property type="protein sequence ID" value="HDQ99434.1"/>
    <property type="molecule type" value="Genomic_DNA"/>
</dbReference>
<organism evidence="7">
    <name type="scientific">candidate division WOR-3 bacterium</name>
    <dbReference type="NCBI Taxonomy" id="2052148"/>
    <lineage>
        <taxon>Bacteria</taxon>
        <taxon>Bacteria division WOR-3</taxon>
    </lineage>
</organism>
<reference evidence="7" key="1">
    <citation type="journal article" date="2020" name="mSystems">
        <title>Genome- and Community-Level Interaction Insights into Carbon Utilization and Element Cycling Functions of Hydrothermarchaeota in Hydrothermal Sediment.</title>
        <authorList>
            <person name="Zhou Z."/>
            <person name="Liu Y."/>
            <person name="Xu W."/>
            <person name="Pan J."/>
            <person name="Luo Z.H."/>
            <person name="Li M."/>
        </authorList>
    </citation>
    <scope>NUCLEOTIDE SEQUENCE [LARGE SCALE GENOMIC DNA]</scope>
    <source>
        <strain evidence="7">SpSt-1182</strain>
    </source>
</reference>
<dbReference type="InterPro" id="IPR002583">
    <property type="entry name" value="Ribosomal_bS20"/>
</dbReference>
<feature type="non-terminal residue" evidence="7">
    <location>
        <position position="1"/>
    </location>
</feature>
<evidence type="ECO:0000256" key="6">
    <source>
        <dbReference type="ARBA" id="ARBA00035343"/>
    </source>
</evidence>
<dbReference type="GO" id="GO:0019843">
    <property type="term" value="F:rRNA binding"/>
    <property type="evidence" value="ECO:0007669"/>
    <property type="project" value="UniProtKB-KW"/>
</dbReference>
<evidence type="ECO:0000313" key="7">
    <source>
        <dbReference type="EMBL" id="HDQ99434.1"/>
    </source>
</evidence>
<dbReference type="GO" id="GO:0003735">
    <property type="term" value="F:structural constituent of ribosome"/>
    <property type="evidence" value="ECO:0007669"/>
    <property type="project" value="InterPro"/>
</dbReference>
<dbReference type="GO" id="GO:1990904">
    <property type="term" value="C:ribonucleoprotein complex"/>
    <property type="evidence" value="ECO:0007669"/>
    <property type="project" value="UniProtKB-KW"/>
</dbReference>
<dbReference type="Proteomes" id="UP000885672">
    <property type="component" value="Unassembled WGS sequence"/>
</dbReference>
<dbReference type="Pfam" id="PF01649">
    <property type="entry name" value="Ribosomal_S20p"/>
    <property type="match status" value="1"/>
</dbReference>
<keyword evidence="1" id="KW-0699">rRNA-binding</keyword>
<dbReference type="GO" id="GO:0005840">
    <property type="term" value="C:ribosome"/>
    <property type="evidence" value="ECO:0007669"/>
    <property type="project" value="UniProtKB-KW"/>
</dbReference>
<evidence type="ECO:0000256" key="1">
    <source>
        <dbReference type="ARBA" id="ARBA00022730"/>
    </source>
</evidence>